<accession>A0A0A9G762</accession>
<evidence type="ECO:0000313" key="1">
    <source>
        <dbReference type="EMBL" id="JAE20327.1"/>
    </source>
</evidence>
<protein>
    <submittedName>
        <fullName evidence="1">Ligatin</fullName>
    </submittedName>
</protein>
<reference evidence="1" key="1">
    <citation type="submission" date="2014-09" db="EMBL/GenBank/DDBJ databases">
        <authorList>
            <person name="Magalhaes I.L.F."/>
            <person name="Oliveira U."/>
            <person name="Santos F.R."/>
            <person name="Vidigal T.H.D.A."/>
            <person name="Brescovit A.D."/>
            <person name="Santos A.J."/>
        </authorList>
    </citation>
    <scope>NUCLEOTIDE SEQUENCE</scope>
    <source>
        <tissue evidence="1">Shoot tissue taken approximately 20 cm above the soil surface</tissue>
    </source>
</reference>
<organism evidence="1">
    <name type="scientific">Arundo donax</name>
    <name type="common">Giant reed</name>
    <name type="synonym">Donax arundinaceus</name>
    <dbReference type="NCBI Taxonomy" id="35708"/>
    <lineage>
        <taxon>Eukaryota</taxon>
        <taxon>Viridiplantae</taxon>
        <taxon>Streptophyta</taxon>
        <taxon>Embryophyta</taxon>
        <taxon>Tracheophyta</taxon>
        <taxon>Spermatophyta</taxon>
        <taxon>Magnoliopsida</taxon>
        <taxon>Liliopsida</taxon>
        <taxon>Poales</taxon>
        <taxon>Poaceae</taxon>
        <taxon>PACMAD clade</taxon>
        <taxon>Arundinoideae</taxon>
        <taxon>Arundineae</taxon>
        <taxon>Arundo</taxon>
    </lineage>
</organism>
<name>A0A0A9G762_ARUDO</name>
<dbReference type="AlphaFoldDB" id="A0A0A9G762"/>
<reference evidence="1" key="2">
    <citation type="journal article" date="2015" name="Data Brief">
        <title>Shoot transcriptome of the giant reed, Arundo donax.</title>
        <authorList>
            <person name="Barrero R.A."/>
            <person name="Guerrero F.D."/>
            <person name="Moolhuijzen P."/>
            <person name="Goolsby J.A."/>
            <person name="Tidwell J."/>
            <person name="Bellgard S.E."/>
            <person name="Bellgard M.I."/>
        </authorList>
    </citation>
    <scope>NUCLEOTIDE SEQUENCE</scope>
    <source>
        <tissue evidence="1">Shoot tissue taken approximately 20 cm above the soil surface</tissue>
    </source>
</reference>
<dbReference type="EMBL" id="GBRH01177569">
    <property type="protein sequence ID" value="JAE20327.1"/>
    <property type="molecule type" value="Transcribed_RNA"/>
</dbReference>
<sequence>MQQRFKARVLISNTLPNLSLYRGLNLILTRYIF</sequence>
<proteinExistence type="predicted"/>